<comment type="caution">
    <text evidence="1">The sequence shown here is derived from an EMBL/GenBank/DDBJ whole genome shotgun (WGS) entry which is preliminary data.</text>
</comment>
<gene>
    <name evidence="1" type="ORF">BpHYR1_014711</name>
</gene>
<proteinExistence type="predicted"/>
<accession>A0A3M7RFP8</accession>
<organism evidence="1 2">
    <name type="scientific">Brachionus plicatilis</name>
    <name type="common">Marine rotifer</name>
    <name type="synonym">Brachionus muelleri</name>
    <dbReference type="NCBI Taxonomy" id="10195"/>
    <lineage>
        <taxon>Eukaryota</taxon>
        <taxon>Metazoa</taxon>
        <taxon>Spiralia</taxon>
        <taxon>Gnathifera</taxon>
        <taxon>Rotifera</taxon>
        <taxon>Eurotatoria</taxon>
        <taxon>Monogononta</taxon>
        <taxon>Pseudotrocha</taxon>
        <taxon>Ploima</taxon>
        <taxon>Brachionidae</taxon>
        <taxon>Brachionus</taxon>
    </lineage>
</organism>
<keyword evidence="2" id="KW-1185">Reference proteome</keyword>
<dbReference type="AlphaFoldDB" id="A0A3M7RFP8"/>
<name>A0A3M7RFP8_BRAPC</name>
<reference evidence="1 2" key="1">
    <citation type="journal article" date="2018" name="Sci. Rep.">
        <title>Genomic signatures of local adaptation to the degree of environmental predictability in rotifers.</title>
        <authorList>
            <person name="Franch-Gras L."/>
            <person name="Hahn C."/>
            <person name="Garcia-Roger E.M."/>
            <person name="Carmona M.J."/>
            <person name="Serra M."/>
            <person name="Gomez A."/>
        </authorList>
    </citation>
    <scope>NUCLEOTIDE SEQUENCE [LARGE SCALE GENOMIC DNA]</scope>
    <source>
        <strain evidence="1">HYR1</strain>
    </source>
</reference>
<evidence type="ECO:0000313" key="2">
    <source>
        <dbReference type="Proteomes" id="UP000276133"/>
    </source>
</evidence>
<sequence>MTLLIKFGFSKLLSQTTIFKFQFMSVNTDKILFDRSINNRNDDTDNDAEIEEKPYKKIRKTNRSFVHYDDFQTYKEVIDLCLKILKTIGGLRKKKRKHNKAKSTFTNVLVAIQKSVWFSYVSFKKEQNELRYGTFNNDQWQLSECSCPDLN</sequence>
<protein>
    <submittedName>
        <fullName evidence="1">Uncharacterized protein</fullName>
    </submittedName>
</protein>
<evidence type="ECO:0000313" key="1">
    <source>
        <dbReference type="EMBL" id="RNA22264.1"/>
    </source>
</evidence>
<dbReference type="Proteomes" id="UP000276133">
    <property type="component" value="Unassembled WGS sequence"/>
</dbReference>
<dbReference type="EMBL" id="REGN01003502">
    <property type="protein sequence ID" value="RNA22264.1"/>
    <property type="molecule type" value="Genomic_DNA"/>
</dbReference>